<feature type="transmembrane region" description="Helical" evidence="2">
    <location>
        <begin position="184"/>
        <end position="203"/>
    </location>
</feature>
<accession>A0A4U6VCY9</accession>
<feature type="region of interest" description="Disordered" evidence="1">
    <location>
        <begin position="75"/>
        <end position="115"/>
    </location>
</feature>
<evidence type="ECO:0000313" key="3">
    <source>
        <dbReference type="EMBL" id="TKW21857.1"/>
    </source>
</evidence>
<evidence type="ECO:0000256" key="1">
    <source>
        <dbReference type="SAM" id="MobiDB-lite"/>
    </source>
</evidence>
<keyword evidence="2" id="KW-0812">Transmembrane</keyword>
<keyword evidence="4" id="KW-1185">Reference proteome</keyword>
<dbReference type="Gramene" id="TKW21857">
    <property type="protein sequence ID" value="TKW21857"/>
    <property type="gene ID" value="SEVIR_4G148201v2"/>
</dbReference>
<organism evidence="3 4">
    <name type="scientific">Setaria viridis</name>
    <name type="common">Green bristlegrass</name>
    <name type="synonym">Setaria italica subsp. viridis</name>
    <dbReference type="NCBI Taxonomy" id="4556"/>
    <lineage>
        <taxon>Eukaryota</taxon>
        <taxon>Viridiplantae</taxon>
        <taxon>Streptophyta</taxon>
        <taxon>Embryophyta</taxon>
        <taxon>Tracheophyta</taxon>
        <taxon>Spermatophyta</taxon>
        <taxon>Magnoliopsida</taxon>
        <taxon>Liliopsida</taxon>
        <taxon>Poales</taxon>
        <taxon>Poaceae</taxon>
        <taxon>PACMAD clade</taxon>
        <taxon>Panicoideae</taxon>
        <taxon>Panicodae</taxon>
        <taxon>Paniceae</taxon>
        <taxon>Cenchrinae</taxon>
        <taxon>Setaria</taxon>
    </lineage>
</organism>
<keyword evidence="2" id="KW-0472">Membrane</keyword>
<evidence type="ECO:0000313" key="4">
    <source>
        <dbReference type="Proteomes" id="UP000298652"/>
    </source>
</evidence>
<reference evidence="3" key="1">
    <citation type="submission" date="2019-03" db="EMBL/GenBank/DDBJ databases">
        <title>WGS assembly of Setaria viridis.</title>
        <authorList>
            <person name="Huang P."/>
            <person name="Jenkins J."/>
            <person name="Grimwood J."/>
            <person name="Barry K."/>
            <person name="Healey A."/>
            <person name="Mamidi S."/>
            <person name="Sreedasyam A."/>
            <person name="Shu S."/>
            <person name="Feldman M."/>
            <person name="Wu J."/>
            <person name="Yu Y."/>
            <person name="Chen C."/>
            <person name="Johnson J."/>
            <person name="Rokhsar D."/>
            <person name="Baxter I."/>
            <person name="Schmutz J."/>
            <person name="Brutnell T."/>
            <person name="Kellogg E."/>
        </authorList>
    </citation>
    <scope>NUCLEOTIDE SEQUENCE [LARGE SCALE GENOMIC DNA]</scope>
</reference>
<protein>
    <submittedName>
        <fullName evidence="3">Uncharacterized protein</fullName>
    </submittedName>
</protein>
<dbReference type="AlphaFoldDB" id="A0A4U6VCY9"/>
<proteinExistence type="predicted"/>
<name>A0A4U6VCY9_SETVI</name>
<dbReference type="EMBL" id="CM016555">
    <property type="protein sequence ID" value="TKW21857.1"/>
    <property type="molecule type" value="Genomic_DNA"/>
</dbReference>
<gene>
    <name evidence="3" type="ORF">SEVIR_4G148201v2</name>
</gene>
<sequence length="204" mass="23334">MWDPASFTAPTFPFHAHLLLSFPFPFSLSDLKAIRHGGWGGAPPARPDIVGARGSSINARGARQHACSPWRFPFPFSPLPSRPPSSPRGARQERRRAPRGGRPAGGGERRAARVHGQGRRRRCDFDCFFGNFRLPKLCSKICSKILSPTFCSNVCRQILFKYCYIFVRFCFEFLLPLYNFWSQFLFISFIHIFLFISYAHKLVM</sequence>
<evidence type="ECO:0000256" key="2">
    <source>
        <dbReference type="SAM" id="Phobius"/>
    </source>
</evidence>
<keyword evidence="2" id="KW-1133">Transmembrane helix</keyword>
<dbReference type="Proteomes" id="UP000298652">
    <property type="component" value="Chromosome 4"/>
</dbReference>
<feature type="compositionally biased region" description="Pro residues" evidence="1">
    <location>
        <begin position="75"/>
        <end position="86"/>
    </location>
</feature>